<proteinExistence type="predicted"/>
<dbReference type="GO" id="GO:0003677">
    <property type="term" value="F:DNA binding"/>
    <property type="evidence" value="ECO:0007669"/>
    <property type="project" value="UniProtKB-KW"/>
</dbReference>
<name>A0A7K0BX13_9ACTN</name>
<protein>
    <recommendedName>
        <fullName evidence="4">HTH marR-type domain-containing protein</fullName>
    </recommendedName>
</protein>
<accession>A0A7K0BX13</accession>
<evidence type="ECO:0000313" key="6">
    <source>
        <dbReference type="Proteomes" id="UP000487268"/>
    </source>
</evidence>
<feature type="domain" description="HTH marR-type" evidence="4">
    <location>
        <begin position="1"/>
        <end position="137"/>
    </location>
</feature>
<reference evidence="5 6" key="1">
    <citation type="submission" date="2019-10" db="EMBL/GenBank/DDBJ databases">
        <title>Actinomadura rubteroloni sp. nov. and Actinomadura macrotermitis sp. nov., isolated from the gut of fungus growing-termite Macrotermes natalensis.</title>
        <authorList>
            <person name="Benndorf R."/>
            <person name="Martin K."/>
            <person name="Kuefner M."/>
            <person name="De Beer W."/>
            <person name="Kaster A.-K."/>
            <person name="Vollmers J."/>
            <person name="Poulsen M."/>
            <person name="Beemelmanns C."/>
        </authorList>
    </citation>
    <scope>NUCLEOTIDE SEQUENCE [LARGE SCALE GENOMIC DNA]</scope>
    <source>
        <strain evidence="5 6">RB68</strain>
    </source>
</reference>
<keyword evidence="2" id="KW-0238">DNA-binding</keyword>
<dbReference type="PRINTS" id="PR00598">
    <property type="entry name" value="HTHMARR"/>
</dbReference>
<comment type="caution">
    <text evidence="5">The sequence shown here is derived from an EMBL/GenBank/DDBJ whole genome shotgun (WGS) entry which is preliminary data.</text>
</comment>
<evidence type="ECO:0000256" key="2">
    <source>
        <dbReference type="ARBA" id="ARBA00023125"/>
    </source>
</evidence>
<dbReference type="SUPFAM" id="SSF46785">
    <property type="entry name" value="Winged helix' DNA-binding domain"/>
    <property type="match status" value="1"/>
</dbReference>
<dbReference type="InterPro" id="IPR000835">
    <property type="entry name" value="HTH_MarR-typ"/>
</dbReference>
<gene>
    <name evidence="5" type="ORF">ACRB68_36830</name>
</gene>
<keyword evidence="1" id="KW-0805">Transcription regulation</keyword>
<dbReference type="RefSeq" id="WP_153533736.1">
    <property type="nucleotide sequence ID" value="NZ_WEGH01000002.1"/>
</dbReference>
<dbReference type="SMART" id="SM00347">
    <property type="entry name" value="HTH_MARR"/>
    <property type="match status" value="1"/>
</dbReference>
<evidence type="ECO:0000259" key="4">
    <source>
        <dbReference type="PROSITE" id="PS50995"/>
    </source>
</evidence>
<sequence>MGTETEQVEQAVAGLFTAFRRKRGREQAGGDLSGTQLRALDGLAEAGQATARQLADYADVTPATMTGMLDALEAKGVIRRERSRTDRRAVQVVLTDDGRALVAEARERWRQRWQQALSDVPPEDLQAAIRVIGKVTDLFDRI</sequence>
<dbReference type="PROSITE" id="PS50995">
    <property type="entry name" value="HTH_MARR_2"/>
    <property type="match status" value="1"/>
</dbReference>
<evidence type="ECO:0000313" key="5">
    <source>
        <dbReference type="EMBL" id="MQY05606.1"/>
    </source>
</evidence>
<evidence type="ECO:0000256" key="3">
    <source>
        <dbReference type="ARBA" id="ARBA00023163"/>
    </source>
</evidence>
<dbReference type="OrthoDB" id="5243957at2"/>
<evidence type="ECO:0000256" key="1">
    <source>
        <dbReference type="ARBA" id="ARBA00023015"/>
    </source>
</evidence>
<dbReference type="Pfam" id="PF01047">
    <property type="entry name" value="MarR"/>
    <property type="match status" value="1"/>
</dbReference>
<keyword evidence="6" id="KW-1185">Reference proteome</keyword>
<dbReference type="Proteomes" id="UP000487268">
    <property type="component" value="Unassembled WGS sequence"/>
</dbReference>
<keyword evidence="3" id="KW-0804">Transcription</keyword>
<dbReference type="PANTHER" id="PTHR42756:SF1">
    <property type="entry name" value="TRANSCRIPTIONAL REPRESSOR OF EMRAB OPERON"/>
    <property type="match status" value="1"/>
</dbReference>
<organism evidence="5 6">
    <name type="scientific">Actinomadura macrotermitis</name>
    <dbReference type="NCBI Taxonomy" id="2585200"/>
    <lineage>
        <taxon>Bacteria</taxon>
        <taxon>Bacillati</taxon>
        <taxon>Actinomycetota</taxon>
        <taxon>Actinomycetes</taxon>
        <taxon>Streptosporangiales</taxon>
        <taxon>Thermomonosporaceae</taxon>
        <taxon>Actinomadura</taxon>
    </lineage>
</organism>
<dbReference type="InterPro" id="IPR036388">
    <property type="entry name" value="WH-like_DNA-bd_sf"/>
</dbReference>
<dbReference type="EMBL" id="WEGH01000002">
    <property type="protein sequence ID" value="MQY05606.1"/>
    <property type="molecule type" value="Genomic_DNA"/>
</dbReference>
<dbReference type="Gene3D" id="1.10.10.10">
    <property type="entry name" value="Winged helix-like DNA-binding domain superfamily/Winged helix DNA-binding domain"/>
    <property type="match status" value="1"/>
</dbReference>
<dbReference type="PANTHER" id="PTHR42756">
    <property type="entry name" value="TRANSCRIPTIONAL REGULATOR, MARR"/>
    <property type="match status" value="1"/>
</dbReference>
<dbReference type="AlphaFoldDB" id="A0A7K0BX13"/>
<dbReference type="GO" id="GO:0003700">
    <property type="term" value="F:DNA-binding transcription factor activity"/>
    <property type="evidence" value="ECO:0007669"/>
    <property type="project" value="InterPro"/>
</dbReference>
<dbReference type="InterPro" id="IPR036390">
    <property type="entry name" value="WH_DNA-bd_sf"/>
</dbReference>